<sequence length="52" mass="5863">MENLGFIFGIMGMSMGVMGFIFGIISKTQVDKLETKLKELNVIEQDYDSSKK</sequence>
<dbReference type="Proteomes" id="UP001257914">
    <property type="component" value="Unassembled WGS sequence"/>
</dbReference>
<evidence type="ECO:0000313" key="2">
    <source>
        <dbReference type="EMBL" id="MDU0112525.1"/>
    </source>
</evidence>
<name>A0ABU3QYN6_9GAMM</name>
<feature type="transmembrane region" description="Helical" evidence="1">
    <location>
        <begin position="6"/>
        <end position="26"/>
    </location>
</feature>
<comment type="caution">
    <text evidence="2">The sequence shown here is derived from an EMBL/GenBank/DDBJ whole genome shotgun (WGS) entry which is preliminary data.</text>
</comment>
<evidence type="ECO:0000313" key="3">
    <source>
        <dbReference type="Proteomes" id="UP001257914"/>
    </source>
</evidence>
<dbReference type="EMBL" id="JAWCUA010000003">
    <property type="protein sequence ID" value="MDU0112525.1"/>
    <property type="molecule type" value="Genomic_DNA"/>
</dbReference>
<gene>
    <name evidence="2" type="ORF">RT723_05810</name>
</gene>
<keyword evidence="1" id="KW-1133">Transmembrane helix</keyword>
<evidence type="ECO:0000256" key="1">
    <source>
        <dbReference type="SAM" id="Phobius"/>
    </source>
</evidence>
<keyword evidence="3" id="KW-1185">Reference proteome</keyword>
<proteinExistence type="predicted"/>
<organism evidence="2 3">
    <name type="scientific">Psychrosphaera aquimarina</name>
    <dbReference type="NCBI Taxonomy" id="2044854"/>
    <lineage>
        <taxon>Bacteria</taxon>
        <taxon>Pseudomonadati</taxon>
        <taxon>Pseudomonadota</taxon>
        <taxon>Gammaproteobacteria</taxon>
        <taxon>Alteromonadales</taxon>
        <taxon>Pseudoalteromonadaceae</taxon>
        <taxon>Psychrosphaera</taxon>
    </lineage>
</organism>
<keyword evidence="1" id="KW-0472">Membrane</keyword>
<keyword evidence="1" id="KW-0812">Transmembrane</keyword>
<protein>
    <submittedName>
        <fullName evidence="2">Uncharacterized protein</fullName>
    </submittedName>
</protein>
<dbReference type="RefSeq" id="WP_216055143.1">
    <property type="nucleotide sequence ID" value="NZ_JAWCUA010000003.1"/>
</dbReference>
<reference evidence="2 3" key="1">
    <citation type="submission" date="2023-10" db="EMBL/GenBank/DDBJ databases">
        <title>Psychrosphaera aquimaarina strain SW33 isolated from seawater.</title>
        <authorList>
            <person name="Bayburt H."/>
            <person name="Kim J.M."/>
            <person name="Choi B.J."/>
            <person name="Jeon C.O."/>
        </authorList>
    </citation>
    <scope>NUCLEOTIDE SEQUENCE [LARGE SCALE GENOMIC DNA]</scope>
    <source>
        <strain evidence="2 3">KCTC 52743</strain>
    </source>
</reference>
<accession>A0ABU3QYN6</accession>